<comment type="caution">
    <text evidence="1">The sequence shown here is derived from an EMBL/GenBank/DDBJ whole genome shotgun (WGS) entry which is preliminary data.</text>
</comment>
<accession>A0A401II32</accession>
<dbReference type="AlphaFoldDB" id="A0A401II32"/>
<protein>
    <submittedName>
        <fullName evidence="1">Septum formation inhibitor MinC</fullName>
    </submittedName>
</protein>
<organism evidence="1 2">
    <name type="scientific">Aphanothece sacrum FPU1</name>
    <dbReference type="NCBI Taxonomy" id="1920663"/>
    <lineage>
        <taxon>Bacteria</taxon>
        <taxon>Bacillati</taxon>
        <taxon>Cyanobacteriota</taxon>
        <taxon>Cyanophyceae</taxon>
        <taxon>Oscillatoriophycideae</taxon>
        <taxon>Chroococcales</taxon>
        <taxon>Aphanothecaceae</taxon>
        <taxon>Aphanothece</taxon>
    </lineage>
</organism>
<evidence type="ECO:0000313" key="1">
    <source>
        <dbReference type="EMBL" id="GBF80957.1"/>
    </source>
</evidence>
<dbReference type="Proteomes" id="UP000287247">
    <property type="component" value="Unassembled WGS sequence"/>
</dbReference>
<reference evidence="2" key="1">
    <citation type="submission" date="2017-05" db="EMBL/GenBank/DDBJ databases">
        <title>Physiological properties and genetic analysis related to exopolysaccharide production of fresh-water unicellular cyanobacterium Aphanothece sacrum, Suizenji Nori, that has been cultured as a food source in Japan.</title>
        <authorList>
            <person name="Kanesaki Y."/>
            <person name="Yoshikawa S."/>
            <person name="Ohki K."/>
        </authorList>
    </citation>
    <scope>NUCLEOTIDE SEQUENCE [LARGE SCALE GENOMIC DNA]</scope>
    <source>
        <strain evidence="2">FPU1</strain>
    </source>
</reference>
<sequence>MSMKPKFKNTLDWEQAQLLMQPTFIRVLDHLRQKLETSTWIGTYEDVQTPLPGYQLCLTHQEYLIKINIWDICFQVCFIDYNPYLDQDETSPSETQIVSIDTNLIDKTGNINWPCLDDKAKQKIQEIFANLPIH</sequence>
<gene>
    <name evidence="1" type="ORF">AsFPU1_2366</name>
</gene>
<evidence type="ECO:0000313" key="2">
    <source>
        <dbReference type="Proteomes" id="UP000287247"/>
    </source>
</evidence>
<dbReference type="EMBL" id="BDQK01000013">
    <property type="protein sequence ID" value="GBF80957.1"/>
    <property type="molecule type" value="Genomic_DNA"/>
</dbReference>
<proteinExistence type="predicted"/>
<name>A0A401II32_APHSA</name>
<keyword evidence="2" id="KW-1185">Reference proteome</keyword>